<evidence type="ECO:0000256" key="1">
    <source>
        <dbReference type="SAM" id="Phobius"/>
    </source>
</evidence>
<dbReference type="Pfam" id="PF07963">
    <property type="entry name" value="N_methyl"/>
    <property type="match status" value="1"/>
</dbReference>
<dbReference type="PROSITE" id="PS00409">
    <property type="entry name" value="PROKAR_NTER_METHYL"/>
    <property type="match status" value="1"/>
</dbReference>
<dbReference type="InterPro" id="IPR045584">
    <property type="entry name" value="Pilin-like"/>
</dbReference>
<dbReference type="NCBIfam" id="TIGR02532">
    <property type="entry name" value="IV_pilin_GFxxxE"/>
    <property type="match status" value="1"/>
</dbReference>
<reference evidence="2 3" key="1">
    <citation type="submission" date="2020-02" db="EMBL/GenBank/DDBJ databases">
        <title>Draft genome sequence of Limisphaera ngatamarikiensis NGM72.4T, a thermophilic Verrucomicrobia grouped in subdivision 3.</title>
        <authorList>
            <person name="Carere C.R."/>
            <person name="Steen J."/>
            <person name="Hugenholtz P."/>
            <person name="Stott M.B."/>
        </authorList>
    </citation>
    <scope>NUCLEOTIDE SEQUENCE [LARGE SCALE GENOMIC DNA]</scope>
    <source>
        <strain evidence="2 3">NGM72.4</strain>
    </source>
</reference>
<name>A0A6M1RDI7_9BACT</name>
<dbReference type="EMBL" id="JAAKYA010000012">
    <property type="protein sequence ID" value="NGO38178.1"/>
    <property type="molecule type" value="Genomic_DNA"/>
</dbReference>
<accession>A0A6M1RDI7</accession>
<keyword evidence="1" id="KW-0472">Membrane</keyword>
<sequence length="263" mass="28982">MNPKSRVTHHPPRGFTLLELLVVIAITGILAGLLLPVLGRAKQRAERVSCMNKLRQWALALTLYTQDQEDQLPREAYGASSSLNNWAQVADPAARDVWYNALPATLGQAGVRDFVRERDSFYDKGSLFHCKTTRFPDRPESLPNVLFALAMNSKLRSGTAPVRVSSILRPSQTVVFLENRLPPEPKVDPAQPDSNLGQPASYASRFVARHQGMGNLVFADAHVESLKGPHVVETTPGNPNKGRAILPQNRVIWTPDPNANPNS</sequence>
<proteinExistence type="predicted"/>
<protein>
    <submittedName>
        <fullName evidence="2">Type II secretion system protein</fullName>
    </submittedName>
</protein>
<dbReference type="AlphaFoldDB" id="A0A6M1RDI7"/>
<dbReference type="RefSeq" id="WP_165105522.1">
    <property type="nucleotide sequence ID" value="NZ_JAAKYA010000012.1"/>
</dbReference>
<dbReference type="PANTHER" id="PTHR30093">
    <property type="entry name" value="GENERAL SECRETION PATHWAY PROTEIN G"/>
    <property type="match status" value="1"/>
</dbReference>
<gene>
    <name evidence="2" type="ORF">G4L39_02045</name>
</gene>
<comment type="caution">
    <text evidence="2">The sequence shown here is derived from an EMBL/GenBank/DDBJ whole genome shotgun (WGS) entry which is preliminary data.</text>
</comment>
<dbReference type="Gene3D" id="3.30.700.10">
    <property type="entry name" value="Glycoprotein, Type 4 Pilin"/>
    <property type="match status" value="1"/>
</dbReference>
<dbReference type="Proteomes" id="UP000477311">
    <property type="component" value="Unassembled WGS sequence"/>
</dbReference>
<feature type="transmembrane region" description="Helical" evidence="1">
    <location>
        <begin position="20"/>
        <end position="39"/>
    </location>
</feature>
<dbReference type="PANTHER" id="PTHR30093:SF2">
    <property type="entry name" value="TYPE II SECRETION SYSTEM PROTEIN H"/>
    <property type="match status" value="1"/>
</dbReference>
<dbReference type="InterPro" id="IPR012902">
    <property type="entry name" value="N_methyl_site"/>
</dbReference>
<keyword evidence="1" id="KW-0812">Transmembrane</keyword>
<dbReference type="SUPFAM" id="SSF54523">
    <property type="entry name" value="Pili subunits"/>
    <property type="match status" value="1"/>
</dbReference>
<keyword evidence="3" id="KW-1185">Reference proteome</keyword>
<evidence type="ECO:0000313" key="2">
    <source>
        <dbReference type="EMBL" id="NGO38178.1"/>
    </source>
</evidence>
<keyword evidence="1" id="KW-1133">Transmembrane helix</keyword>
<organism evidence="2 3">
    <name type="scientific">Limisphaera ngatamarikiensis</name>
    <dbReference type="NCBI Taxonomy" id="1324935"/>
    <lineage>
        <taxon>Bacteria</taxon>
        <taxon>Pseudomonadati</taxon>
        <taxon>Verrucomicrobiota</taxon>
        <taxon>Verrucomicrobiia</taxon>
        <taxon>Limisphaerales</taxon>
        <taxon>Limisphaeraceae</taxon>
        <taxon>Limisphaera</taxon>
    </lineage>
</organism>
<evidence type="ECO:0000313" key="3">
    <source>
        <dbReference type="Proteomes" id="UP000477311"/>
    </source>
</evidence>